<dbReference type="Proteomes" id="UP000091857">
    <property type="component" value="Chromosome 14"/>
</dbReference>
<gene>
    <name evidence="1" type="ORF">MANES_14G062400v8</name>
</gene>
<evidence type="ECO:0000313" key="1">
    <source>
        <dbReference type="EMBL" id="KAG8638776.1"/>
    </source>
</evidence>
<sequence>MDSARSIFTARNLMVLSLAINVSFILRLGYQTFDIKREQLIGGDGARREALSTQRAHLSVSTTSSSSPTTFPGEDRHRVINLDQQIFKPGGAKMKYHYQGGDPTMYERFWQQVGDKATVVIPGWQSISYFSDIGNLCWFLEPEFAKQLLRLHKIVGNAVTEDRHIVVGTGSTQLFQAVLYALARPGVEEPISVVSAAPYYSSYPAITESLKSGLYKWEGDALSFSKEGQFIELVTSPNNPDGYVRDSVVNKSGGVLVHDFAYYWPQYTPITSPADYDIMLFTLSKTTGHAGMRIGWALVKDREIAKRMVKYIELNSIGVSKDSQLRAAKVFKVVSDSCESSRDTTESLFEFAYHLMVERWQNLRAAVKRSGMFSLPEFSPGLCKFTGRFFEPQPAFAWLKCEEPIEDCESFLRSNKILTRSGTHFGVGPQYVRISLLDRDDNIDLFVERLSNIRKDNLYQHMGE</sequence>
<keyword evidence="2" id="KW-1185">Reference proteome</keyword>
<name>A0ACB7GFK3_MANES</name>
<evidence type="ECO:0000313" key="2">
    <source>
        <dbReference type="Proteomes" id="UP000091857"/>
    </source>
</evidence>
<protein>
    <submittedName>
        <fullName evidence="1">Uncharacterized protein</fullName>
    </submittedName>
</protein>
<reference evidence="2" key="1">
    <citation type="journal article" date="2016" name="Nat. Biotechnol.">
        <title>Sequencing wild and cultivated cassava and related species reveals extensive interspecific hybridization and genetic diversity.</title>
        <authorList>
            <person name="Bredeson J.V."/>
            <person name="Lyons J.B."/>
            <person name="Prochnik S.E."/>
            <person name="Wu G.A."/>
            <person name="Ha C.M."/>
            <person name="Edsinger-Gonzales E."/>
            <person name="Grimwood J."/>
            <person name="Schmutz J."/>
            <person name="Rabbi I.Y."/>
            <person name="Egesi C."/>
            <person name="Nauluvula P."/>
            <person name="Lebot V."/>
            <person name="Ndunguru J."/>
            <person name="Mkamilo G."/>
            <person name="Bart R.S."/>
            <person name="Setter T.L."/>
            <person name="Gleadow R.M."/>
            <person name="Kulakow P."/>
            <person name="Ferguson M.E."/>
            <person name="Rounsley S."/>
            <person name="Rokhsar D.S."/>
        </authorList>
    </citation>
    <scope>NUCLEOTIDE SEQUENCE [LARGE SCALE GENOMIC DNA]</scope>
    <source>
        <strain evidence="2">cv. AM560-2</strain>
    </source>
</reference>
<dbReference type="EMBL" id="CM004400">
    <property type="protein sequence ID" value="KAG8638776.1"/>
    <property type="molecule type" value="Genomic_DNA"/>
</dbReference>
<organism evidence="1 2">
    <name type="scientific">Manihot esculenta</name>
    <name type="common">Cassava</name>
    <name type="synonym">Jatropha manihot</name>
    <dbReference type="NCBI Taxonomy" id="3983"/>
    <lineage>
        <taxon>Eukaryota</taxon>
        <taxon>Viridiplantae</taxon>
        <taxon>Streptophyta</taxon>
        <taxon>Embryophyta</taxon>
        <taxon>Tracheophyta</taxon>
        <taxon>Spermatophyta</taxon>
        <taxon>Magnoliopsida</taxon>
        <taxon>eudicotyledons</taxon>
        <taxon>Gunneridae</taxon>
        <taxon>Pentapetalae</taxon>
        <taxon>rosids</taxon>
        <taxon>fabids</taxon>
        <taxon>Malpighiales</taxon>
        <taxon>Euphorbiaceae</taxon>
        <taxon>Crotonoideae</taxon>
        <taxon>Manihoteae</taxon>
        <taxon>Manihot</taxon>
    </lineage>
</organism>
<proteinExistence type="predicted"/>
<accession>A0ACB7GFK3</accession>
<comment type="caution">
    <text evidence="1">The sequence shown here is derived from an EMBL/GenBank/DDBJ whole genome shotgun (WGS) entry which is preliminary data.</text>
</comment>